<dbReference type="InterPro" id="IPR051151">
    <property type="entry name" value="Group_II_Decarboxylase"/>
</dbReference>
<dbReference type="AlphaFoldDB" id="A0ABD1LNT1"/>
<evidence type="ECO:0000256" key="1">
    <source>
        <dbReference type="ARBA" id="ARBA00009533"/>
    </source>
</evidence>
<keyword evidence="2" id="KW-0456">Lyase</keyword>
<organism evidence="3 4">
    <name type="scientific">Flemingia macrophylla</name>
    <dbReference type="NCBI Taxonomy" id="520843"/>
    <lineage>
        <taxon>Eukaryota</taxon>
        <taxon>Viridiplantae</taxon>
        <taxon>Streptophyta</taxon>
        <taxon>Embryophyta</taxon>
        <taxon>Tracheophyta</taxon>
        <taxon>Spermatophyta</taxon>
        <taxon>Magnoliopsida</taxon>
        <taxon>eudicotyledons</taxon>
        <taxon>Gunneridae</taxon>
        <taxon>Pentapetalae</taxon>
        <taxon>rosids</taxon>
        <taxon>fabids</taxon>
        <taxon>Fabales</taxon>
        <taxon>Fabaceae</taxon>
        <taxon>Papilionoideae</taxon>
        <taxon>50 kb inversion clade</taxon>
        <taxon>NPAAA clade</taxon>
        <taxon>indigoferoid/millettioid clade</taxon>
        <taxon>Phaseoleae</taxon>
        <taxon>Flemingia</taxon>
    </lineage>
</organism>
<sequence length="231" mass="25687">MYRMQCVKVDTLISGEIDSIHLKALLLAHKDKPAAPRISFKKSIGSISISGHKFLGCPIPCGILMTRLEHTKALSRDIQIIASRDATITGSRCGHAPIFLWYGLQERGLKGIEKEVQKCILNARHLLNQLRDRGIGAMLNEFSNTVVFERPLDDDFTRKWNLACEGNIAHVVVMQHTTIEILDTFVVEFVQKRLISFTDGQRMPPCIADDIGAENCAYIAGSITGPQVRSS</sequence>
<gene>
    <name evidence="3" type="ORF">Fmac_023678</name>
</gene>
<dbReference type="GO" id="GO:0016831">
    <property type="term" value="F:carboxy-lyase activity"/>
    <property type="evidence" value="ECO:0007669"/>
    <property type="project" value="UniProtKB-KW"/>
</dbReference>
<dbReference type="InterPro" id="IPR015421">
    <property type="entry name" value="PyrdxlP-dep_Trfase_major"/>
</dbReference>
<proteinExistence type="inferred from homology"/>
<name>A0ABD1LNT1_9FABA</name>
<protein>
    <recommendedName>
        <fullName evidence="5">Serine decarboxylase</fullName>
    </recommendedName>
</protein>
<dbReference type="PROSITE" id="PS00392">
    <property type="entry name" value="DDC_GAD_HDC_YDC"/>
    <property type="match status" value="1"/>
</dbReference>
<keyword evidence="4" id="KW-1185">Reference proteome</keyword>
<dbReference type="InterPro" id="IPR015424">
    <property type="entry name" value="PyrdxlP-dep_Trfase"/>
</dbReference>
<dbReference type="PANTHER" id="PTHR46101">
    <property type="match status" value="1"/>
</dbReference>
<comment type="similarity">
    <text evidence="1">Belongs to the group II decarboxylase family.</text>
</comment>
<dbReference type="InterPro" id="IPR021115">
    <property type="entry name" value="Pyridoxal-P_BS"/>
</dbReference>
<accession>A0ABD1LNT1</accession>
<dbReference type="Gene3D" id="3.90.1150.10">
    <property type="entry name" value="Aspartate Aminotransferase, domain 1"/>
    <property type="match status" value="1"/>
</dbReference>
<reference evidence="3 4" key="1">
    <citation type="submission" date="2024-08" db="EMBL/GenBank/DDBJ databases">
        <title>Insights into the chromosomal genome structure of Flemingia macrophylla.</title>
        <authorList>
            <person name="Ding Y."/>
            <person name="Zhao Y."/>
            <person name="Bi W."/>
            <person name="Wu M."/>
            <person name="Zhao G."/>
            <person name="Gong Y."/>
            <person name="Li W."/>
            <person name="Zhang P."/>
        </authorList>
    </citation>
    <scope>NUCLEOTIDE SEQUENCE [LARGE SCALE GENOMIC DNA]</scope>
    <source>
        <strain evidence="3">DYQJB</strain>
        <tissue evidence="3">Leaf</tissue>
    </source>
</reference>
<keyword evidence="2" id="KW-0210">Decarboxylase</keyword>
<dbReference type="SUPFAM" id="SSF53383">
    <property type="entry name" value="PLP-dependent transferases"/>
    <property type="match status" value="1"/>
</dbReference>
<evidence type="ECO:0000313" key="4">
    <source>
        <dbReference type="Proteomes" id="UP001603857"/>
    </source>
</evidence>
<dbReference type="InterPro" id="IPR015422">
    <property type="entry name" value="PyrdxlP-dep_Trfase_small"/>
</dbReference>
<evidence type="ECO:0000313" key="3">
    <source>
        <dbReference type="EMBL" id="KAL2324620.1"/>
    </source>
</evidence>
<evidence type="ECO:0008006" key="5">
    <source>
        <dbReference type="Google" id="ProtNLM"/>
    </source>
</evidence>
<dbReference type="PANTHER" id="PTHR46101:SF2">
    <property type="entry name" value="SERINE DECARBOXYLASE"/>
    <property type="match status" value="1"/>
</dbReference>
<dbReference type="Proteomes" id="UP001603857">
    <property type="component" value="Unassembled WGS sequence"/>
</dbReference>
<dbReference type="EMBL" id="JBGMDY010000008">
    <property type="protein sequence ID" value="KAL2324620.1"/>
    <property type="molecule type" value="Genomic_DNA"/>
</dbReference>
<evidence type="ECO:0000256" key="2">
    <source>
        <dbReference type="ARBA" id="ARBA00022793"/>
    </source>
</evidence>
<dbReference type="Gene3D" id="3.40.640.10">
    <property type="entry name" value="Type I PLP-dependent aspartate aminotransferase-like (Major domain)"/>
    <property type="match status" value="1"/>
</dbReference>
<comment type="caution">
    <text evidence="3">The sequence shown here is derived from an EMBL/GenBank/DDBJ whole genome shotgun (WGS) entry which is preliminary data.</text>
</comment>